<keyword evidence="2" id="KW-0863">Zinc-finger</keyword>
<dbReference type="CDD" id="cd20335">
    <property type="entry name" value="BRcat_RBR"/>
    <property type="match status" value="1"/>
</dbReference>
<dbReference type="PANTHER" id="PTHR11685">
    <property type="entry name" value="RBR FAMILY RING FINGER AND IBR DOMAIN-CONTAINING"/>
    <property type="match status" value="1"/>
</dbReference>
<feature type="region of interest" description="Disordered" evidence="5">
    <location>
        <begin position="103"/>
        <end position="160"/>
    </location>
</feature>
<protein>
    <submittedName>
        <fullName evidence="7">Ibr finger domain-containing protein</fullName>
    </submittedName>
</protein>
<dbReference type="InterPro" id="IPR002867">
    <property type="entry name" value="IBR_dom"/>
</dbReference>
<keyword evidence="4" id="KW-0862">Zinc</keyword>
<feature type="region of interest" description="Disordered" evidence="5">
    <location>
        <begin position="331"/>
        <end position="350"/>
    </location>
</feature>
<comment type="caution">
    <text evidence="7">The sequence shown here is derived from an EMBL/GenBank/DDBJ whole genome shotgun (WGS) entry which is preliminary data.</text>
</comment>
<evidence type="ECO:0000256" key="3">
    <source>
        <dbReference type="ARBA" id="ARBA00022786"/>
    </source>
</evidence>
<keyword evidence="3" id="KW-0833">Ubl conjugation pathway</keyword>
<dbReference type="EMBL" id="JAGPXD010000007">
    <property type="protein sequence ID" value="KAH7347558.1"/>
    <property type="molecule type" value="Genomic_DNA"/>
</dbReference>
<dbReference type="GO" id="GO:0016567">
    <property type="term" value="P:protein ubiquitination"/>
    <property type="evidence" value="ECO:0007669"/>
    <property type="project" value="InterPro"/>
</dbReference>
<keyword evidence="8" id="KW-1185">Reference proteome</keyword>
<dbReference type="AlphaFoldDB" id="A0A8K0T1X2"/>
<dbReference type="GO" id="GO:0004842">
    <property type="term" value="F:ubiquitin-protein transferase activity"/>
    <property type="evidence" value="ECO:0007669"/>
    <property type="project" value="InterPro"/>
</dbReference>
<feature type="compositionally biased region" description="Basic and acidic residues" evidence="5">
    <location>
        <begin position="135"/>
        <end position="147"/>
    </location>
</feature>
<sequence>MDLSQFDDDTALFIIQLQLEDVEMMKESLGKGKHREGETPDIQVSVDLLKAELDALQQRINDRVMSRSMACAVELDALVIQEAEEGQEQQDATDHQMALGLTEDANTTDNPNDPPAEPTAQVSQIPSVNRWVPRHLRDNQPDRRPESSKQGASRPPGAQPTSACVACSDTFPVVNLMSAPCSHSYCAACVRELFTSSMADESLFPPRCCGQTIPIDSNIAILGPELAQSCQEKKIEYETTNRTYCHVPSCSTFIPPSQIRVYSAKCPRCSAVTCPFCKAEYHLGNCAPNDDPGLQQVLDLAKEQGWQQCKKCSRVVELGRGCYHMMPSSATSATPTGRHANASSGMKTVF</sequence>
<dbReference type="GO" id="GO:0008270">
    <property type="term" value="F:zinc ion binding"/>
    <property type="evidence" value="ECO:0007669"/>
    <property type="project" value="UniProtKB-KW"/>
</dbReference>
<evidence type="ECO:0000256" key="2">
    <source>
        <dbReference type="ARBA" id="ARBA00022771"/>
    </source>
</evidence>
<keyword evidence="1" id="KW-0479">Metal-binding</keyword>
<dbReference type="Proteomes" id="UP000813385">
    <property type="component" value="Unassembled WGS sequence"/>
</dbReference>
<organism evidence="7 8">
    <name type="scientific">Plectosphaerella cucumerina</name>
    <dbReference type="NCBI Taxonomy" id="40658"/>
    <lineage>
        <taxon>Eukaryota</taxon>
        <taxon>Fungi</taxon>
        <taxon>Dikarya</taxon>
        <taxon>Ascomycota</taxon>
        <taxon>Pezizomycotina</taxon>
        <taxon>Sordariomycetes</taxon>
        <taxon>Hypocreomycetidae</taxon>
        <taxon>Glomerellales</taxon>
        <taxon>Plectosphaerellaceae</taxon>
        <taxon>Plectosphaerella</taxon>
    </lineage>
</organism>
<evidence type="ECO:0000313" key="7">
    <source>
        <dbReference type="EMBL" id="KAH7347558.1"/>
    </source>
</evidence>
<dbReference type="PROSITE" id="PS00518">
    <property type="entry name" value="ZF_RING_1"/>
    <property type="match status" value="1"/>
</dbReference>
<dbReference type="InterPro" id="IPR031127">
    <property type="entry name" value="E3_UB_ligase_RBR"/>
</dbReference>
<dbReference type="SUPFAM" id="SSF57850">
    <property type="entry name" value="RING/U-box"/>
    <property type="match status" value="1"/>
</dbReference>
<evidence type="ECO:0000256" key="5">
    <source>
        <dbReference type="SAM" id="MobiDB-lite"/>
    </source>
</evidence>
<reference evidence="7" key="1">
    <citation type="journal article" date="2021" name="Nat. Commun.">
        <title>Genetic determinants of endophytism in the Arabidopsis root mycobiome.</title>
        <authorList>
            <person name="Mesny F."/>
            <person name="Miyauchi S."/>
            <person name="Thiergart T."/>
            <person name="Pickel B."/>
            <person name="Atanasova L."/>
            <person name="Karlsson M."/>
            <person name="Huettel B."/>
            <person name="Barry K.W."/>
            <person name="Haridas S."/>
            <person name="Chen C."/>
            <person name="Bauer D."/>
            <person name="Andreopoulos W."/>
            <person name="Pangilinan J."/>
            <person name="LaButti K."/>
            <person name="Riley R."/>
            <person name="Lipzen A."/>
            <person name="Clum A."/>
            <person name="Drula E."/>
            <person name="Henrissat B."/>
            <person name="Kohler A."/>
            <person name="Grigoriev I.V."/>
            <person name="Martin F.M."/>
            <person name="Hacquard S."/>
        </authorList>
    </citation>
    <scope>NUCLEOTIDE SEQUENCE</scope>
    <source>
        <strain evidence="7">MPI-CAGE-AT-0016</strain>
    </source>
</reference>
<dbReference type="InterPro" id="IPR017907">
    <property type="entry name" value="Znf_RING_CS"/>
</dbReference>
<name>A0A8K0T1X2_9PEZI</name>
<gene>
    <name evidence="7" type="ORF">B0T11DRAFT_302751</name>
</gene>
<evidence type="ECO:0000256" key="1">
    <source>
        <dbReference type="ARBA" id="ARBA00022723"/>
    </source>
</evidence>
<proteinExistence type="predicted"/>
<dbReference type="OrthoDB" id="10009520at2759"/>
<feature type="domain" description="IBR" evidence="6">
    <location>
        <begin position="231"/>
        <end position="284"/>
    </location>
</feature>
<dbReference type="Pfam" id="PF01485">
    <property type="entry name" value="IBR"/>
    <property type="match status" value="1"/>
</dbReference>
<evidence type="ECO:0000313" key="8">
    <source>
        <dbReference type="Proteomes" id="UP000813385"/>
    </source>
</evidence>
<evidence type="ECO:0000256" key="4">
    <source>
        <dbReference type="ARBA" id="ARBA00022833"/>
    </source>
</evidence>
<evidence type="ECO:0000259" key="6">
    <source>
        <dbReference type="Pfam" id="PF01485"/>
    </source>
</evidence>
<accession>A0A8K0T1X2</accession>